<evidence type="ECO:0000313" key="1">
    <source>
        <dbReference type="EMBL" id="CCE79495.1"/>
    </source>
</evidence>
<proteinExistence type="predicted"/>
<sequence>MSPLPTHKPASISAQPLASSFLQSLFARGLRTAVYASGPVCCPPCISQTSFLTLYVVCKCHGMHRKIGPRHPEQNKNSNGEACECDGCSSYQNAAIFTPSEQRTIAHNSSLPLYCCVCSIHPIVLSSDAFQVAKSAASSPIEEQFNMLLYLGPSRPLGIHRASTGPRSQPAGLCNNYLPWNLRGP</sequence>
<evidence type="ECO:0000313" key="2">
    <source>
        <dbReference type="Proteomes" id="UP000005222"/>
    </source>
</evidence>
<dbReference type="Proteomes" id="UP000005222">
    <property type="component" value="Chromosome E"/>
</dbReference>
<dbReference type="EMBL" id="FO082055">
    <property type="protein sequence ID" value="CCE79495.1"/>
    <property type="molecule type" value="Genomic_DNA"/>
</dbReference>
<reference evidence="1 2" key="1">
    <citation type="journal article" date="2012" name="G3 (Bethesda)">
        <title>Pichia sorbitophila, an interspecies yeast hybrid reveals early steps of genome resolution following polyploidization.</title>
        <authorList>
            <person name="Leh Louis V."/>
            <person name="Despons L."/>
            <person name="Friedrich A."/>
            <person name="Martin T."/>
            <person name="Durrens P."/>
            <person name="Casaregola S."/>
            <person name="Neuveglise C."/>
            <person name="Fairhead C."/>
            <person name="Marck C."/>
            <person name="Cruz J.A."/>
            <person name="Straub M.L."/>
            <person name="Kugler V."/>
            <person name="Sacerdot C."/>
            <person name="Uzunov Z."/>
            <person name="Thierry A."/>
            <person name="Weiss S."/>
            <person name="Bleykasten C."/>
            <person name="De Montigny J."/>
            <person name="Jacques N."/>
            <person name="Jung P."/>
            <person name="Lemaire M."/>
            <person name="Mallet S."/>
            <person name="Morel G."/>
            <person name="Richard G.F."/>
            <person name="Sarkar A."/>
            <person name="Savel G."/>
            <person name="Schacherer J."/>
            <person name="Seret M.L."/>
            <person name="Talla E."/>
            <person name="Samson G."/>
            <person name="Jubin C."/>
            <person name="Poulain J."/>
            <person name="Vacherie B."/>
            <person name="Barbe V."/>
            <person name="Pelletier E."/>
            <person name="Sherman D.J."/>
            <person name="Westhof E."/>
            <person name="Weissenbach J."/>
            <person name="Baret P.V."/>
            <person name="Wincker P."/>
            <person name="Gaillardin C."/>
            <person name="Dujon B."/>
            <person name="Souciet J.L."/>
        </authorList>
    </citation>
    <scope>NUCLEOTIDE SEQUENCE [LARGE SCALE GENOMIC DNA]</scope>
    <source>
        <strain evidence="2">ATCC MYA-4447 / BCRC 22081 / CBS 7064 / NBRC 10061 / NRRL Y-12695</strain>
    </source>
</reference>
<organism evidence="1 2">
    <name type="scientific">Pichia sorbitophila (strain ATCC MYA-4447 / BCRC 22081 / CBS 7064 / NBRC 10061 / NRRL Y-12695)</name>
    <name type="common">Hybrid yeast</name>
    <dbReference type="NCBI Taxonomy" id="559304"/>
    <lineage>
        <taxon>Eukaryota</taxon>
        <taxon>Fungi</taxon>
        <taxon>Dikarya</taxon>
        <taxon>Ascomycota</taxon>
        <taxon>Saccharomycotina</taxon>
        <taxon>Pichiomycetes</taxon>
        <taxon>Debaryomycetaceae</taxon>
        <taxon>Millerozyma</taxon>
    </lineage>
</organism>
<accession>G8YNH7</accession>
<dbReference type="HOGENOM" id="CLU_1461841_0_0_1"/>
<name>G8YNH7_PICSO</name>
<dbReference type="InParanoid" id="G8YNH7"/>
<keyword evidence="2" id="KW-1185">Reference proteome</keyword>
<protein>
    <submittedName>
        <fullName evidence="1">Piso0_001561 protein</fullName>
    </submittedName>
</protein>
<dbReference type="AlphaFoldDB" id="G8YNH7"/>
<gene>
    <name evidence="1" type="primary">Piso0_001561</name>
    <name evidence="1" type="ORF">GNLVRS01_PISO0E07770g</name>
</gene>